<gene>
    <name evidence="1" type="ORF">HRR80_002494</name>
</gene>
<accession>A0AAN6EYC1</accession>
<dbReference type="EMBL" id="JAJGCB010000003">
    <property type="protein sequence ID" value="KAJ8993995.1"/>
    <property type="molecule type" value="Genomic_DNA"/>
</dbReference>
<comment type="caution">
    <text evidence="1">The sequence shown here is derived from an EMBL/GenBank/DDBJ whole genome shotgun (WGS) entry which is preliminary data.</text>
</comment>
<evidence type="ECO:0000313" key="2">
    <source>
        <dbReference type="Proteomes" id="UP001161757"/>
    </source>
</evidence>
<proteinExistence type="predicted"/>
<evidence type="ECO:0008006" key="3">
    <source>
        <dbReference type="Google" id="ProtNLM"/>
    </source>
</evidence>
<sequence>MSSITKGSPSLGDLPTEILTRILTPLLQHTVEQADEWNHTFLITEYKGRSYAQVLPTPPEDECLQPQVLRVCKRFNDIGVDLLYANNLIFPMHACTYWAAKESADRQRAFLKKLSSPRDERHRLKGLCIIIWTPDFFRYGSHDTDGDWFDELFAGLALHQPCWDEILIDFHDLTARAAYNTDPKLSGRLIYGLGRLHAKSLPNLGASVVKWSMEQPEHKYPLTILHHSLEDYFDAWEPPNAEVAQIPRRRRELLQRSLQAAEAFDEEAFFAVMIDAVQHVNEVFRQGSKDRSWSQDKVEELLDECEKEGRLLLSARDKQWRAAYGPCARDVWR</sequence>
<name>A0AAN6EYC1_EXODE</name>
<evidence type="ECO:0000313" key="1">
    <source>
        <dbReference type="EMBL" id="KAJ8993995.1"/>
    </source>
</evidence>
<reference evidence="1" key="1">
    <citation type="submission" date="2023-01" db="EMBL/GenBank/DDBJ databases">
        <title>Exophiala dermititidis isolated from Cystic Fibrosis Patient.</title>
        <authorList>
            <person name="Kurbessoian T."/>
            <person name="Crocker A."/>
            <person name="Murante D."/>
            <person name="Hogan D.A."/>
            <person name="Stajich J.E."/>
        </authorList>
    </citation>
    <scope>NUCLEOTIDE SEQUENCE</scope>
    <source>
        <strain evidence="1">Ex8</strain>
    </source>
</reference>
<protein>
    <recommendedName>
        <fullName evidence="3">F-box domain-containing protein</fullName>
    </recommendedName>
</protein>
<dbReference type="Proteomes" id="UP001161757">
    <property type="component" value="Unassembled WGS sequence"/>
</dbReference>
<organism evidence="1 2">
    <name type="scientific">Exophiala dermatitidis</name>
    <name type="common">Black yeast-like fungus</name>
    <name type="synonym">Wangiella dermatitidis</name>
    <dbReference type="NCBI Taxonomy" id="5970"/>
    <lineage>
        <taxon>Eukaryota</taxon>
        <taxon>Fungi</taxon>
        <taxon>Dikarya</taxon>
        <taxon>Ascomycota</taxon>
        <taxon>Pezizomycotina</taxon>
        <taxon>Eurotiomycetes</taxon>
        <taxon>Chaetothyriomycetidae</taxon>
        <taxon>Chaetothyriales</taxon>
        <taxon>Herpotrichiellaceae</taxon>
        <taxon>Exophiala</taxon>
    </lineage>
</organism>
<dbReference type="AlphaFoldDB" id="A0AAN6EYC1"/>